<evidence type="ECO:0000256" key="2">
    <source>
        <dbReference type="ARBA" id="ARBA00022629"/>
    </source>
</evidence>
<dbReference type="InterPro" id="IPR043129">
    <property type="entry name" value="ATPase_NBD"/>
</dbReference>
<dbReference type="SUPFAM" id="SSF53067">
    <property type="entry name" value="Actin-like ATPase domain"/>
    <property type="match status" value="2"/>
</dbReference>
<dbReference type="PROSITE" id="PS00445">
    <property type="entry name" value="FGGY_KINASES_2"/>
    <property type="match status" value="1"/>
</dbReference>
<evidence type="ECO:0000256" key="10">
    <source>
        <dbReference type="RuleBase" id="RU364073"/>
    </source>
</evidence>
<evidence type="ECO:0000256" key="9">
    <source>
        <dbReference type="RuleBase" id="RU003733"/>
    </source>
</evidence>
<evidence type="ECO:0000313" key="14">
    <source>
        <dbReference type="Proteomes" id="UP000018482"/>
    </source>
</evidence>
<dbReference type="CDD" id="cd07808">
    <property type="entry name" value="ASKHA_NBD_FGGY_EcXK-like"/>
    <property type="match status" value="1"/>
</dbReference>
<dbReference type="EMBL" id="ANQC01000020">
    <property type="protein sequence ID" value="ESV53906.1"/>
    <property type="molecule type" value="Genomic_DNA"/>
</dbReference>
<comment type="function">
    <text evidence="8">Catalyzes the phosphorylation of D-xylulose to D-xylulose 5-phosphate.</text>
</comment>
<dbReference type="InterPro" id="IPR006000">
    <property type="entry name" value="Xylulokinase"/>
</dbReference>
<evidence type="ECO:0000313" key="13">
    <source>
        <dbReference type="EMBL" id="ESV53906.1"/>
    </source>
</evidence>
<reference evidence="13 14" key="1">
    <citation type="submission" date="2013-05" db="EMBL/GenBank/DDBJ databases">
        <authorList>
            <person name="Richards V.P."/>
            <person name="Durkin S.A.S."/>
            <person name="Kim M."/>
            <person name="Pavinski Bitar P.D."/>
            <person name="Stanhope M.J."/>
            <person name="Town C.D."/>
            <person name="Venter J.C."/>
        </authorList>
    </citation>
    <scope>NUCLEOTIDE SEQUENCE [LARGE SCALE GENOMIC DNA]</scope>
    <source>
        <strain evidence="13 14">LMG 14747</strain>
    </source>
</reference>
<evidence type="ECO:0000256" key="3">
    <source>
        <dbReference type="ARBA" id="ARBA00022679"/>
    </source>
</evidence>
<evidence type="ECO:0000256" key="1">
    <source>
        <dbReference type="ARBA" id="ARBA00009156"/>
    </source>
</evidence>
<dbReference type="AlphaFoldDB" id="V6Z106"/>
<dbReference type="PANTHER" id="PTHR43095">
    <property type="entry name" value="SUGAR KINASE"/>
    <property type="match status" value="1"/>
</dbReference>
<feature type="domain" description="Carbohydrate kinase FGGY C-terminal" evidence="12">
    <location>
        <begin position="257"/>
        <end position="442"/>
    </location>
</feature>
<comment type="similarity">
    <text evidence="1 8 9">Belongs to the FGGY kinase family.</text>
</comment>
<feature type="binding site" evidence="8">
    <location>
        <begin position="82"/>
        <end position="83"/>
    </location>
    <ligand>
        <name>substrate</name>
    </ligand>
</feature>
<dbReference type="InterPro" id="IPR018485">
    <property type="entry name" value="FGGY_C"/>
</dbReference>
<keyword evidence="2 8" id="KW-0859">Xylose metabolism</keyword>
<evidence type="ECO:0000256" key="5">
    <source>
        <dbReference type="ARBA" id="ARBA00022777"/>
    </source>
</evidence>
<keyword evidence="6 8" id="KW-0067">ATP-binding</keyword>
<dbReference type="Pfam" id="PF02782">
    <property type="entry name" value="FGGY_C"/>
    <property type="match status" value="1"/>
</dbReference>
<feature type="active site" description="Proton acceptor" evidence="8">
    <location>
        <position position="240"/>
    </location>
</feature>
<dbReference type="GO" id="GO:0004856">
    <property type="term" value="F:D-xylulokinase activity"/>
    <property type="evidence" value="ECO:0007669"/>
    <property type="project" value="UniProtKB-UniRule"/>
</dbReference>
<name>V6Z106_STRAG</name>
<dbReference type="PROSITE" id="PS00933">
    <property type="entry name" value="FGGY_KINASES_1"/>
    <property type="match status" value="1"/>
</dbReference>
<dbReference type="Gene3D" id="3.30.420.40">
    <property type="match status" value="2"/>
</dbReference>
<evidence type="ECO:0000256" key="6">
    <source>
        <dbReference type="ARBA" id="ARBA00022840"/>
    </source>
</evidence>
<dbReference type="InterPro" id="IPR000577">
    <property type="entry name" value="Carb_kinase_FGGY"/>
</dbReference>
<comment type="caution">
    <text evidence="13">The sequence shown here is derived from an EMBL/GenBank/DDBJ whole genome shotgun (WGS) entry which is preliminary data.</text>
</comment>
<dbReference type="PIRSF" id="PIRSF000538">
    <property type="entry name" value="GlpK"/>
    <property type="match status" value="1"/>
</dbReference>
<dbReference type="GO" id="GO:0042732">
    <property type="term" value="P:D-xylose metabolic process"/>
    <property type="evidence" value="ECO:0007669"/>
    <property type="project" value="UniProtKB-KW"/>
</dbReference>
<dbReference type="NCBIfam" id="TIGR01312">
    <property type="entry name" value="XylB"/>
    <property type="match status" value="1"/>
</dbReference>
<feature type="domain" description="Carbohydrate kinase FGGY N-terminal" evidence="11">
    <location>
        <begin position="4"/>
        <end position="247"/>
    </location>
</feature>
<dbReference type="InterPro" id="IPR050406">
    <property type="entry name" value="FGGY_Carb_Kinase"/>
</dbReference>
<sequence length="496" mass="55563">MEDYVIGLDLGTSSLKGLVVNREGSVVAESSSSYQLISPTIGYSEQNPQDWYDAAEEVFSNLCKKVNDLKENLAGISFSGQMHSLVLLDEENNVIRNAILWNDTRTTLQCEKLMMYYGEELLFITKNKALEGFTLPKILWVQENEPELWSKVRHILLPKDYLRFRLTGRFATDYSDAAGTLLFDMESNTWSTSITNKYNIPINYLPEVIDSQHFVGNLIESFKLKFGFTRDVSVFTGGADNACAALGSGILAGETGLCSIGTSGVVLGVENDKIKLADGKLHHFYHSIPETVYSMGVTLAAGSSLSWYKNIFAPDTSFNELLDSIKDVPIGSDGLLFTPYIDGERTPYTDSNVRATFFGMDRHHNFSHFTRAVIEGITFSLKDCLELIQSQRGKEFETIISIGGGAKSDIWLQIQSDIFNKDIICLDEEQGPAMGAAMLAAKGLQWYSSFDALIDEWIKIKKNFTPIPENVQFYETLYKHYKAIYPLFKGFTNLRG</sequence>
<organism evidence="13 14">
    <name type="scientific">Streptococcus agalactiae LMG 14747</name>
    <dbReference type="NCBI Taxonomy" id="1154860"/>
    <lineage>
        <taxon>Bacteria</taxon>
        <taxon>Bacillati</taxon>
        <taxon>Bacillota</taxon>
        <taxon>Bacilli</taxon>
        <taxon>Lactobacillales</taxon>
        <taxon>Streptococcaceae</taxon>
        <taxon>Streptococcus</taxon>
    </lineage>
</organism>
<dbReference type="GO" id="GO:0005998">
    <property type="term" value="P:xylulose catabolic process"/>
    <property type="evidence" value="ECO:0007669"/>
    <property type="project" value="UniProtKB-UniRule"/>
</dbReference>
<keyword evidence="5 8" id="KW-0418">Kinase</keyword>
<evidence type="ECO:0000259" key="11">
    <source>
        <dbReference type="Pfam" id="PF00370"/>
    </source>
</evidence>
<evidence type="ECO:0000259" key="12">
    <source>
        <dbReference type="Pfam" id="PF02782"/>
    </source>
</evidence>
<dbReference type="GO" id="GO:0005524">
    <property type="term" value="F:ATP binding"/>
    <property type="evidence" value="ECO:0007669"/>
    <property type="project" value="UniProtKB-UniRule"/>
</dbReference>
<accession>V6Z106</accession>
<protein>
    <recommendedName>
        <fullName evidence="8 10">Xylulose kinase</fullName>
        <shortName evidence="8 10">Xylulokinase</shortName>
        <ecNumber evidence="8 10">2.7.1.17</ecNumber>
    </recommendedName>
</protein>
<evidence type="ECO:0000256" key="8">
    <source>
        <dbReference type="HAMAP-Rule" id="MF_02220"/>
    </source>
</evidence>
<evidence type="ECO:0000256" key="7">
    <source>
        <dbReference type="ARBA" id="ARBA00023277"/>
    </source>
</evidence>
<gene>
    <name evidence="8 10" type="primary">xylB</name>
    <name evidence="13" type="ORF">SAG0136_01235</name>
</gene>
<keyword evidence="4 8" id="KW-0547">Nucleotide-binding</keyword>
<dbReference type="Pfam" id="PF00370">
    <property type="entry name" value="FGGY_N"/>
    <property type="match status" value="1"/>
</dbReference>
<dbReference type="eggNOG" id="COG1070">
    <property type="taxonomic scope" value="Bacteria"/>
</dbReference>
<comment type="catalytic activity">
    <reaction evidence="8 10">
        <text>D-xylulose + ATP = D-xylulose 5-phosphate + ADP + H(+)</text>
        <dbReference type="Rhea" id="RHEA:10964"/>
        <dbReference type="ChEBI" id="CHEBI:15378"/>
        <dbReference type="ChEBI" id="CHEBI:17140"/>
        <dbReference type="ChEBI" id="CHEBI:30616"/>
        <dbReference type="ChEBI" id="CHEBI:57737"/>
        <dbReference type="ChEBI" id="CHEBI:456216"/>
        <dbReference type="EC" id="2.7.1.17"/>
    </reaction>
</comment>
<dbReference type="InterPro" id="IPR018484">
    <property type="entry name" value="FGGY_N"/>
</dbReference>
<dbReference type="Proteomes" id="UP000018482">
    <property type="component" value="Unassembled WGS sequence"/>
</dbReference>
<dbReference type="PANTHER" id="PTHR43095:SF5">
    <property type="entry name" value="XYLULOSE KINASE"/>
    <property type="match status" value="1"/>
</dbReference>
<keyword evidence="3 8" id="KW-0808">Transferase</keyword>
<feature type="site" description="Important for activity" evidence="8">
    <location>
        <position position="9"/>
    </location>
</feature>
<evidence type="ECO:0000256" key="4">
    <source>
        <dbReference type="ARBA" id="ARBA00022741"/>
    </source>
</evidence>
<dbReference type="HAMAP" id="MF_02220">
    <property type="entry name" value="XylB"/>
    <property type="match status" value="1"/>
</dbReference>
<keyword evidence="7 8" id="KW-0119">Carbohydrate metabolism</keyword>
<dbReference type="EC" id="2.7.1.17" evidence="8 10"/>
<dbReference type="InterPro" id="IPR018483">
    <property type="entry name" value="Carb_kinase_FGGY_CS"/>
</dbReference>
<proteinExistence type="inferred from homology"/>